<name>A0A0A7GGT9_GEOAI</name>
<evidence type="ECO:0000313" key="5">
    <source>
        <dbReference type="EMBL" id="AIY90161.1"/>
    </source>
</evidence>
<keyword evidence="3" id="KW-0456">Lyase</keyword>
<reference evidence="5 6" key="1">
    <citation type="journal article" date="2015" name="Appl. Environ. Microbiol.">
        <title>The Geoglobus acetivorans genome: Fe(III) reduction, acetate utilization, autotrophic growth, and degradation of aromatic compounds in a hyperthermophilic archaeon.</title>
        <authorList>
            <person name="Mardanov A.V."/>
            <person name="Slododkina G.B."/>
            <person name="Slobodkin A.I."/>
            <person name="Beletsky A.V."/>
            <person name="Gavrilov S.N."/>
            <person name="Kublanov I.V."/>
            <person name="Bonch-Osmolovskaya E.A."/>
            <person name="Skryabin K.G."/>
            <person name="Ravin N.V."/>
        </authorList>
    </citation>
    <scope>NUCLEOTIDE SEQUENCE [LARGE SCALE GENOMIC DNA]</scope>
    <source>
        <strain evidence="5 6">SBH6</strain>
    </source>
</reference>
<dbReference type="KEGG" id="gac:GACE_1117"/>
<dbReference type="Gene3D" id="3.40.50.720">
    <property type="entry name" value="NAD(P)-binding Rossmann-like Domain"/>
    <property type="match status" value="1"/>
</dbReference>
<dbReference type="CDD" id="cd05246">
    <property type="entry name" value="dTDP_GD_SDR_e"/>
    <property type="match status" value="1"/>
</dbReference>
<evidence type="ECO:0000313" key="6">
    <source>
        <dbReference type="Proteomes" id="UP000030624"/>
    </source>
</evidence>
<dbReference type="NCBIfam" id="TIGR01181">
    <property type="entry name" value="dTDP_gluc_dehyt"/>
    <property type="match status" value="1"/>
</dbReference>
<dbReference type="Pfam" id="PF16363">
    <property type="entry name" value="GDP_Man_Dehyd"/>
    <property type="match status" value="1"/>
</dbReference>
<dbReference type="InterPro" id="IPR036291">
    <property type="entry name" value="NAD(P)-bd_dom_sf"/>
</dbReference>
<dbReference type="InterPro" id="IPR005888">
    <property type="entry name" value="dTDP_Gluc_deHydtase"/>
</dbReference>
<keyword evidence="2" id="KW-0520">NAD</keyword>
<accession>A0A0A7GGT9</accession>
<organism evidence="5 6">
    <name type="scientific">Geoglobus acetivorans</name>
    <dbReference type="NCBI Taxonomy" id="565033"/>
    <lineage>
        <taxon>Archaea</taxon>
        <taxon>Methanobacteriati</taxon>
        <taxon>Methanobacteriota</taxon>
        <taxon>Archaeoglobi</taxon>
        <taxon>Archaeoglobales</taxon>
        <taxon>Archaeoglobaceae</taxon>
        <taxon>Geoglobus</taxon>
    </lineage>
</organism>
<sequence>MTGGLGFIGSNFVRYALDTHRDVEVVNVDAMKHGSNPDNLRDIEESDRYSFVKGDIADYELVKDLVREVDAVVNFAAETHVDRSISSPHSFLQSNVVGVFTILEAVRKENPDARLVHISTDEVYGDILEGSFREEDRLKPSSPYSASKAAADMFVLSYVRTYGIDARITRCTNNYGPYQFPEKLIPKTIIRAVKGLRVPVYGTGQNVRDWLYVEDHCRAIDLVMREGERGEVYNISSGEERTNIEVVRTILDILGKGEDQIEFVEDRPGHDVRYSLDSSKVREELGWKPELSFEEGIKRTVEWYLQNGWWWEPLADDRVLHPTPWRLEW</sequence>
<dbReference type="FunFam" id="3.40.50.720:FF:000304">
    <property type="entry name" value="UDP-glucose 4,6-dehydratase"/>
    <property type="match status" value="1"/>
</dbReference>
<dbReference type="InterPro" id="IPR016040">
    <property type="entry name" value="NAD(P)-bd_dom"/>
</dbReference>
<dbReference type="SUPFAM" id="SSF51735">
    <property type="entry name" value="NAD(P)-binding Rossmann-fold domains"/>
    <property type="match status" value="1"/>
</dbReference>
<dbReference type="GO" id="GO:0009225">
    <property type="term" value="P:nucleotide-sugar metabolic process"/>
    <property type="evidence" value="ECO:0007669"/>
    <property type="project" value="InterPro"/>
</dbReference>
<evidence type="ECO:0000256" key="1">
    <source>
        <dbReference type="ARBA" id="ARBA00001911"/>
    </source>
</evidence>
<dbReference type="Proteomes" id="UP000030624">
    <property type="component" value="Chromosome"/>
</dbReference>
<comment type="cofactor">
    <cofactor evidence="1">
        <name>NAD(+)</name>
        <dbReference type="ChEBI" id="CHEBI:57540"/>
    </cofactor>
</comment>
<gene>
    <name evidence="5" type="ORF">GACE_1117</name>
</gene>
<dbReference type="HOGENOM" id="CLU_007383_1_14_2"/>
<evidence type="ECO:0000256" key="2">
    <source>
        <dbReference type="ARBA" id="ARBA00023027"/>
    </source>
</evidence>
<feature type="domain" description="NAD(P)-binding" evidence="4">
    <location>
        <begin position="2"/>
        <end position="300"/>
    </location>
</feature>
<evidence type="ECO:0000256" key="3">
    <source>
        <dbReference type="ARBA" id="ARBA00023239"/>
    </source>
</evidence>
<dbReference type="Gene3D" id="3.90.25.10">
    <property type="entry name" value="UDP-galactose 4-epimerase, domain 1"/>
    <property type="match status" value="1"/>
</dbReference>
<proteinExistence type="predicted"/>
<dbReference type="eggNOG" id="arCOG01371">
    <property type="taxonomic scope" value="Archaea"/>
</dbReference>
<protein>
    <submittedName>
        <fullName evidence="5">dTDP-glucose 4,6-dehydratase</fullName>
    </submittedName>
</protein>
<dbReference type="STRING" id="565033.GACE_1117"/>
<dbReference type="PANTHER" id="PTHR43000">
    <property type="entry name" value="DTDP-D-GLUCOSE 4,6-DEHYDRATASE-RELATED"/>
    <property type="match status" value="1"/>
</dbReference>
<dbReference type="GO" id="GO:0008460">
    <property type="term" value="F:dTDP-glucose 4,6-dehydratase activity"/>
    <property type="evidence" value="ECO:0007669"/>
    <property type="project" value="InterPro"/>
</dbReference>
<evidence type="ECO:0000259" key="4">
    <source>
        <dbReference type="Pfam" id="PF16363"/>
    </source>
</evidence>
<dbReference type="EMBL" id="CP009552">
    <property type="protein sequence ID" value="AIY90161.1"/>
    <property type="molecule type" value="Genomic_DNA"/>
</dbReference>
<dbReference type="AlphaFoldDB" id="A0A0A7GGT9"/>